<keyword evidence="3" id="KW-0968">Cytoplasmic vesicle</keyword>
<accession>A0A7R8UAF6</accession>
<organism evidence="6 7">
    <name type="scientific">Hermetia illucens</name>
    <name type="common">Black soldier fly</name>
    <dbReference type="NCBI Taxonomy" id="343691"/>
    <lineage>
        <taxon>Eukaryota</taxon>
        <taxon>Metazoa</taxon>
        <taxon>Ecdysozoa</taxon>
        <taxon>Arthropoda</taxon>
        <taxon>Hexapoda</taxon>
        <taxon>Insecta</taxon>
        <taxon>Pterygota</taxon>
        <taxon>Neoptera</taxon>
        <taxon>Endopterygota</taxon>
        <taxon>Diptera</taxon>
        <taxon>Brachycera</taxon>
        <taxon>Stratiomyomorpha</taxon>
        <taxon>Stratiomyidae</taxon>
        <taxon>Hermetiinae</taxon>
        <taxon>Hermetia</taxon>
    </lineage>
</organism>
<dbReference type="Pfam" id="PF02493">
    <property type="entry name" value="MORN"/>
    <property type="match status" value="6"/>
</dbReference>
<dbReference type="Proteomes" id="UP000594454">
    <property type="component" value="Chromosome 1"/>
</dbReference>
<dbReference type="SUPFAM" id="SSF82185">
    <property type="entry name" value="Histone H3 K4-specific methyltransferase SET7/9 N-terminal domain"/>
    <property type="match status" value="2"/>
</dbReference>
<dbReference type="SMART" id="SM00698">
    <property type="entry name" value="MORN"/>
    <property type="match status" value="6"/>
</dbReference>
<evidence type="ECO:0000313" key="6">
    <source>
        <dbReference type="EMBL" id="CAD7077162.1"/>
    </source>
</evidence>
<dbReference type="InParanoid" id="A0A7R8UAF6"/>
<protein>
    <recommendedName>
        <fullName evidence="4">MORN repeat-containing protein 3</fullName>
    </recommendedName>
</protein>
<dbReference type="AlphaFoldDB" id="A0A7R8UAF6"/>
<name>A0A7R8UAF6_HERIL</name>
<evidence type="ECO:0000256" key="3">
    <source>
        <dbReference type="ARBA" id="ARBA00023329"/>
    </source>
</evidence>
<gene>
    <name evidence="6" type="ORF">HERILL_LOCUS534</name>
</gene>
<dbReference type="OrthoDB" id="270720at2759"/>
<dbReference type="PANTHER" id="PTHR46511">
    <property type="entry name" value="MORN REPEAT-CONTAINING PROTEIN 3"/>
    <property type="match status" value="1"/>
</dbReference>
<dbReference type="PANTHER" id="PTHR46511:SF1">
    <property type="entry name" value="MORN REPEAT-CONTAINING PROTEIN 3"/>
    <property type="match status" value="1"/>
</dbReference>
<keyword evidence="7" id="KW-1185">Reference proteome</keyword>
<evidence type="ECO:0000256" key="5">
    <source>
        <dbReference type="ARBA" id="ARBA00045851"/>
    </source>
</evidence>
<comment type="function">
    <text evidence="5">Assembles a suppression complex (suppresome) by tethering SIRT1 and MDM2 to regulate composite modifications of p53/TP53. Confers both deacetylation-mediated functional inactivation, by SIRT1, and ubiquitination-dependent degradation, by MDM2, of p53/TP53, promoting a proliferative and cell survival behaviors. May play a role in the regulation of spermatogenesis.</text>
</comment>
<evidence type="ECO:0000256" key="4">
    <source>
        <dbReference type="ARBA" id="ARBA00039854"/>
    </source>
</evidence>
<evidence type="ECO:0000313" key="7">
    <source>
        <dbReference type="Proteomes" id="UP000594454"/>
    </source>
</evidence>
<evidence type="ECO:0000256" key="1">
    <source>
        <dbReference type="ARBA" id="ARBA00004218"/>
    </source>
</evidence>
<dbReference type="InterPro" id="IPR052472">
    <property type="entry name" value="MORN3"/>
</dbReference>
<sequence>MELIKDSCTGKKSKYTSMQVELAKSNGFRPYIVNPGRSRYTGYWKANKPHGFGARHSFNGVIYDGQWERGLRHGQGALRKLMPDNTYKRIYVGQWKYGQKCGEGVQYYKNGVYFGRWKANKRDGLGMMIYSDGSQYVGEWKNDLWHGAGVLFQENGNRYEGYFAKGQKHGEGIFYHLRTGQRQKGIWQNNNCQVSIMLDCSRNQANRPTPYPMPKSELDKPDELIYELFREFFPEENNAEVNFAVTKNSVLNVFSG</sequence>
<dbReference type="EMBL" id="LR899009">
    <property type="protein sequence ID" value="CAD7077162.1"/>
    <property type="molecule type" value="Genomic_DNA"/>
</dbReference>
<dbReference type="GO" id="GO:0001669">
    <property type="term" value="C:acrosomal vesicle"/>
    <property type="evidence" value="ECO:0007669"/>
    <property type="project" value="UniProtKB-SubCell"/>
</dbReference>
<dbReference type="Gene3D" id="2.20.110.10">
    <property type="entry name" value="Histone H3 K4-specific methyltransferase SET7/9 N-terminal domain"/>
    <property type="match status" value="3"/>
</dbReference>
<reference evidence="6 7" key="1">
    <citation type="submission" date="2020-11" db="EMBL/GenBank/DDBJ databases">
        <authorList>
            <person name="Wallbank WR R."/>
            <person name="Pardo Diaz C."/>
            <person name="Kozak K."/>
            <person name="Martin S."/>
            <person name="Jiggins C."/>
            <person name="Moest M."/>
            <person name="Warren A I."/>
            <person name="Generalovic N T."/>
            <person name="Byers J.R.P. K."/>
            <person name="Montejo-Kovacevich G."/>
            <person name="Yen C E."/>
        </authorList>
    </citation>
    <scope>NUCLEOTIDE SEQUENCE [LARGE SCALE GENOMIC DNA]</scope>
</reference>
<comment type="subcellular location">
    <subcellularLocation>
        <location evidence="1">Cytoplasmic vesicle</location>
        <location evidence="1">Secretory vesicle</location>
        <location evidence="1">Acrosome</location>
    </subcellularLocation>
</comment>
<evidence type="ECO:0000256" key="2">
    <source>
        <dbReference type="ARBA" id="ARBA00022737"/>
    </source>
</evidence>
<dbReference type="InterPro" id="IPR003409">
    <property type="entry name" value="MORN"/>
</dbReference>
<proteinExistence type="predicted"/>
<keyword evidence="2" id="KW-0677">Repeat</keyword>